<dbReference type="PANTHER" id="PTHR13516">
    <property type="entry name" value="RIBONUCLEASE P SUBUNIT P25"/>
    <property type="match status" value="1"/>
</dbReference>
<dbReference type="PhylomeDB" id="A0A0D2VQC4"/>
<dbReference type="OrthoDB" id="424402at2759"/>
<dbReference type="Gene3D" id="3.30.110.20">
    <property type="entry name" value="Alba-like domain"/>
    <property type="match status" value="1"/>
</dbReference>
<dbReference type="InterPro" id="IPR002775">
    <property type="entry name" value="DNA/RNA-bd_Alba-like"/>
</dbReference>
<proteinExistence type="inferred from homology"/>
<dbReference type="GO" id="GO:0001682">
    <property type="term" value="P:tRNA 5'-leader removal"/>
    <property type="evidence" value="ECO:0007669"/>
    <property type="project" value="TreeGrafter"/>
</dbReference>
<dbReference type="OMA" id="VCFLTIT"/>
<evidence type="ECO:0000256" key="4">
    <source>
        <dbReference type="SAM" id="MobiDB-lite"/>
    </source>
</evidence>
<dbReference type="RefSeq" id="XP_004363462.1">
    <property type="nucleotide sequence ID" value="XM_004363405.2"/>
</dbReference>
<evidence type="ECO:0000313" key="7">
    <source>
        <dbReference type="Proteomes" id="UP000008743"/>
    </source>
</evidence>
<name>A0A0D2VQC4_CAPO3</name>
<evidence type="ECO:0000256" key="3">
    <source>
        <dbReference type="ARBA" id="ARBA00023242"/>
    </source>
</evidence>
<evidence type="ECO:0000256" key="1">
    <source>
        <dbReference type="ARBA" id="ARBA00004123"/>
    </source>
</evidence>
<evidence type="ECO:0000259" key="5">
    <source>
        <dbReference type="Pfam" id="PF01918"/>
    </source>
</evidence>
<dbReference type="GO" id="GO:0005634">
    <property type="term" value="C:nucleus"/>
    <property type="evidence" value="ECO:0007669"/>
    <property type="project" value="UniProtKB-SubCell"/>
</dbReference>
<dbReference type="AlphaFoldDB" id="A0A0D2VQC4"/>
<dbReference type="STRING" id="595528.A0A0D2VQC4"/>
<gene>
    <name evidence="6" type="ORF">CAOG_003734</name>
</gene>
<comment type="similarity">
    <text evidence="2">Belongs to the histone-like Alba family.</text>
</comment>
<dbReference type="InParanoid" id="A0A0D2VQC4"/>
<evidence type="ECO:0000256" key="2">
    <source>
        <dbReference type="ARBA" id="ARBA00008018"/>
    </source>
</evidence>
<dbReference type="PANTHER" id="PTHR13516:SF4">
    <property type="entry name" value="FI09323P"/>
    <property type="match status" value="1"/>
</dbReference>
<dbReference type="EMBL" id="KE346364">
    <property type="protein sequence ID" value="KJE92837.1"/>
    <property type="molecule type" value="Genomic_DNA"/>
</dbReference>
<comment type="subcellular location">
    <subcellularLocation>
        <location evidence="1">Nucleus</location>
    </subcellularLocation>
</comment>
<organism evidence="6 7">
    <name type="scientific">Capsaspora owczarzaki (strain ATCC 30864)</name>
    <dbReference type="NCBI Taxonomy" id="595528"/>
    <lineage>
        <taxon>Eukaryota</taxon>
        <taxon>Filasterea</taxon>
        <taxon>Capsaspora</taxon>
    </lineage>
</organism>
<reference evidence="7" key="1">
    <citation type="submission" date="2011-02" db="EMBL/GenBank/DDBJ databases">
        <title>The Genome Sequence of Capsaspora owczarzaki ATCC 30864.</title>
        <authorList>
            <person name="Russ C."/>
            <person name="Cuomo C."/>
            <person name="Burger G."/>
            <person name="Gray M.W."/>
            <person name="Holland P.W.H."/>
            <person name="King N."/>
            <person name="Lang F.B.F."/>
            <person name="Roger A.J."/>
            <person name="Ruiz-Trillo I."/>
            <person name="Young S.K."/>
            <person name="Zeng Q."/>
            <person name="Gargeya S."/>
            <person name="Alvarado L."/>
            <person name="Berlin A."/>
            <person name="Chapman S.B."/>
            <person name="Chen Z."/>
            <person name="Freedman E."/>
            <person name="Gellesch M."/>
            <person name="Goldberg J."/>
            <person name="Griggs A."/>
            <person name="Gujja S."/>
            <person name="Heilman E."/>
            <person name="Heiman D."/>
            <person name="Howarth C."/>
            <person name="Mehta T."/>
            <person name="Neiman D."/>
            <person name="Pearson M."/>
            <person name="Roberts A."/>
            <person name="Saif S."/>
            <person name="Shea T."/>
            <person name="Shenoy N."/>
            <person name="Sisk P."/>
            <person name="Stolte C."/>
            <person name="Sykes S."/>
            <person name="White J."/>
            <person name="Yandava C."/>
            <person name="Haas B."/>
            <person name="Nusbaum C."/>
            <person name="Birren B."/>
        </authorList>
    </citation>
    <scope>NUCLEOTIDE SEQUENCE</scope>
    <source>
        <strain evidence="7">ATCC 30864</strain>
    </source>
</reference>
<dbReference type="SUPFAM" id="SSF82704">
    <property type="entry name" value="AlbA-like"/>
    <property type="match status" value="1"/>
</dbReference>
<dbReference type="Pfam" id="PF01918">
    <property type="entry name" value="Alba"/>
    <property type="match status" value="1"/>
</dbReference>
<dbReference type="GO" id="GO:0000172">
    <property type="term" value="C:ribonuclease MRP complex"/>
    <property type="evidence" value="ECO:0007669"/>
    <property type="project" value="TreeGrafter"/>
</dbReference>
<dbReference type="Proteomes" id="UP000008743">
    <property type="component" value="Unassembled WGS sequence"/>
</dbReference>
<evidence type="ECO:0000313" key="6">
    <source>
        <dbReference type="EMBL" id="KJE92837.1"/>
    </source>
</evidence>
<keyword evidence="3" id="KW-0539">Nucleus</keyword>
<protein>
    <recommendedName>
        <fullName evidence="5">DNA/RNA-binding protein Alba-like domain-containing protein</fullName>
    </recommendedName>
</protein>
<dbReference type="InterPro" id="IPR036882">
    <property type="entry name" value="Alba-like_dom_sf"/>
</dbReference>
<accession>A0A0D2VQC4</accession>
<dbReference type="eggNOG" id="KOG2567">
    <property type="taxonomic scope" value="Eukaryota"/>
</dbReference>
<keyword evidence="7" id="KW-1185">Reference proteome</keyword>
<dbReference type="InterPro" id="IPR051958">
    <property type="entry name" value="Alba-like_NAB"/>
</dbReference>
<feature type="region of interest" description="Disordered" evidence="4">
    <location>
        <begin position="40"/>
        <end position="70"/>
    </location>
</feature>
<sequence>MSVANYKRTVQAQPLVPNSASNAAVLAPHVRSVARTQVFAPSSSASSSTDPATSTTAASEAAASASTTSSGVADLPVNHVRITPHGSMKGFISYALRQLEETEATEIVLHAIGAAVNRGISVAEIVKRKYPGLHQNTQIFYTKTVEVWEPTVPGLDKLKASRNQPTIQIVLSKAPLDPSAPGYQAPL</sequence>
<feature type="domain" description="DNA/RNA-binding protein Alba-like" evidence="5">
    <location>
        <begin position="78"/>
        <end position="142"/>
    </location>
</feature>
<dbReference type="GO" id="GO:0003723">
    <property type="term" value="F:RNA binding"/>
    <property type="evidence" value="ECO:0007669"/>
    <property type="project" value="TreeGrafter"/>
</dbReference>